<dbReference type="InterPro" id="IPR005158">
    <property type="entry name" value="BTAD"/>
</dbReference>
<dbReference type="InterPro" id="IPR041664">
    <property type="entry name" value="AAA_16"/>
</dbReference>
<dbReference type="SUPFAM" id="SSF52540">
    <property type="entry name" value="P-loop containing nucleoside triphosphate hydrolases"/>
    <property type="match status" value="1"/>
</dbReference>
<dbReference type="Pfam" id="PF03704">
    <property type="entry name" value="BTAD"/>
    <property type="match status" value="1"/>
</dbReference>
<dbReference type="PANTHER" id="PTHR47691">
    <property type="entry name" value="REGULATOR-RELATED"/>
    <property type="match status" value="1"/>
</dbReference>
<protein>
    <submittedName>
        <fullName evidence="6">SARP family transcriptional regulator</fullName>
    </submittedName>
</protein>
<dbReference type="InterPro" id="IPR001867">
    <property type="entry name" value="OmpR/PhoB-type_DNA-bd"/>
</dbReference>
<dbReference type="Gene3D" id="1.10.10.10">
    <property type="entry name" value="Winged helix-like DNA-binding domain superfamily/Winged helix DNA-binding domain"/>
    <property type="match status" value="1"/>
</dbReference>
<name>A0A8J3QME9_9ACTN</name>
<feature type="region of interest" description="Disordered" evidence="4">
    <location>
        <begin position="244"/>
        <end position="266"/>
    </location>
</feature>
<dbReference type="GO" id="GO:0003677">
    <property type="term" value="F:DNA binding"/>
    <property type="evidence" value="ECO:0007669"/>
    <property type="project" value="UniProtKB-UniRule"/>
</dbReference>
<dbReference type="Gene3D" id="1.25.40.10">
    <property type="entry name" value="Tetratricopeptide repeat domain"/>
    <property type="match status" value="3"/>
</dbReference>
<dbReference type="RefSeq" id="WP_203917316.1">
    <property type="nucleotide sequence ID" value="NZ_BONZ01000015.1"/>
</dbReference>
<dbReference type="GO" id="GO:0006355">
    <property type="term" value="P:regulation of DNA-templated transcription"/>
    <property type="evidence" value="ECO:0007669"/>
    <property type="project" value="InterPro"/>
</dbReference>
<evidence type="ECO:0000256" key="1">
    <source>
        <dbReference type="ARBA" id="ARBA00005820"/>
    </source>
</evidence>
<dbReference type="SMART" id="SM01043">
    <property type="entry name" value="BTAD"/>
    <property type="match status" value="1"/>
</dbReference>
<dbReference type="SUPFAM" id="SSF46894">
    <property type="entry name" value="C-terminal effector domain of the bipartite response regulators"/>
    <property type="match status" value="1"/>
</dbReference>
<dbReference type="SMART" id="SM00862">
    <property type="entry name" value="Trans_reg_C"/>
    <property type="match status" value="1"/>
</dbReference>
<proteinExistence type="inferred from homology"/>
<dbReference type="Proteomes" id="UP000642748">
    <property type="component" value="Unassembled WGS sequence"/>
</dbReference>
<keyword evidence="7" id="KW-1185">Reference proteome</keyword>
<dbReference type="EMBL" id="BONZ01000015">
    <property type="protein sequence ID" value="GIH13653.1"/>
    <property type="molecule type" value="Genomic_DNA"/>
</dbReference>
<evidence type="ECO:0000259" key="5">
    <source>
        <dbReference type="PROSITE" id="PS51755"/>
    </source>
</evidence>
<dbReference type="InterPro" id="IPR016032">
    <property type="entry name" value="Sig_transdc_resp-reg_C-effctor"/>
</dbReference>
<sequence>MRVAILGPLAVTDDEGRPVDLNGPRLRTLVIRLALAGGRLVDSGTLIDAIWGDFPPAAANNALQTLVSRVRRILPAPAALTGEPTGYRLTGTRLDAEEFERLAATGRAALRAGDPSGAVEALGAALALCRGPALIDAAHADFARTAATRLTELRLAATEDRIEAELALGADAARPIGELTELTAGYPLRERPHELLMRALAGSGRGAEAVAVYARLRATLADELGADPSPELAELNRAILRGRSGEAARPGAARRPGEPDASRARSAGNLPVALTSFVGRDTDLARLDALLAEHRLVTLVGPGGAGKTRLATEAARAHAGRLPGGAWLVELAPVRLPDKVPQAVAESLRPHDAGLIETAGVRDVQEHLVELLSGREALLILDNCEHLVGACAELAERILGACPRVRVLATSREPLAITAEALCPVGPLATPPGPVGAGEALAFPAVRLLTDRAGAVRPGFTVGPDNVADVVEICRRLDGLPLAIELAAARLRNLPAAQVAARLGDRFRLLTGGSRTALPRHQTLLAVVEWSWDLLDEAERRLARGLSVFLDGATLDAVEEVCDGDLTTLGGLVDKSLVTLSDEDGRYRMLETIRDYAAARLAEAGEADTVRRSHASYFLVLAETAEPRLRTGEQLIWLERLKTERDNLVGALRWAIDSGEAEIALRLTSALGWNWVLRGQHAEAVDWLKQVVDLPGEVPAPVRDCAFLHLAMNLMATGDADSSREMYARLKDLDPNIHPLIPVGQVLSAVMEEDEQRVLAALPAALNHPDPWARGLGLAVRGWLRQQKGDPGAAERDLLQAQEIFVPLGDRWANTVVISSLAESRSMRGDHVGAIEAHRSAFALTQEMHTGEDDRAATLFQLIWERLRAGDLAGARDDLALAERLLRDSTATPLALLGLMRGDVARGGGDLALARAEYERCLEGLRGMSGMQPDAPLFALSGLVWVTAAQGDLPAAERYQREVASLCEGSSNRPLLARAAETLAGLLVARADFAGAVRALASAESLRGRPDLGSPDVAAVAEAARAALGTERYAAEYAAGLAEPIDIMPPDAAQPAGTPVPSAG</sequence>
<feature type="DNA-binding region" description="OmpR/PhoB-type" evidence="3">
    <location>
        <begin position="1"/>
        <end position="91"/>
    </location>
</feature>
<comment type="similarity">
    <text evidence="1">Belongs to the AfsR/DnrI/RedD regulatory family.</text>
</comment>
<dbReference type="CDD" id="cd15831">
    <property type="entry name" value="BTAD"/>
    <property type="match status" value="1"/>
</dbReference>
<feature type="domain" description="OmpR/PhoB-type" evidence="5">
    <location>
        <begin position="1"/>
        <end position="91"/>
    </location>
</feature>
<comment type="caution">
    <text evidence="6">The sequence shown here is derived from an EMBL/GenBank/DDBJ whole genome shotgun (WGS) entry which is preliminary data.</text>
</comment>
<dbReference type="SUPFAM" id="SSF48452">
    <property type="entry name" value="TPR-like"/>
    <property type="match status" value="4"/>
</dbReference>
<dbReference type="GO" id="GO:0000160">
    <property type="term" value="P:phosphorelay signal transduction system"/>
    <property type="evidence" value="ECO:0007669"/>
    <property type="project" value="InterPro"/>
</dbReference>
<dbReference type="Gene3D" id="3.40.50.300">
    <property type="entry name" value="P-loop containing nucleotide triphosphate hydrolases"/>
    <property type="match status" value="1"/>
</dbReference>
<dbReference type="Pfam" id="PF13191">
    <property type="entry name" value="AAA_16"/>
    <property type="match status" value="1"/>
</dbReference>
<accession>A0A8J3QME9</accession>
<feature type="compositionally biased region" description="Low complexity" evidence="4">
    <location>
        <begin position="244"/>
        <end position="254"/>
    </location>
</feature>
<keyword evidence="2 3" id="KW-0238">DNA-binding</keyword>
<gene>
    <name evidence="6" type="ORF">Raf01_18250</name>
</gene>
<dbReference type="PROSITE" id="PS51755">
    <property type="entry name" value="OMPR_PHOB"/>
    <property type="match status" value="1"/>
</dbReference>
<dbReference type="PRINTS" id="PR00364">
    <property type="entry name" value="DISEASERSIST"/>
</dbReference>
<dbReference type="InterPro" id="IPR011990">
    <property type="entry name" value="TPR-like_helical_dom_sf"/>
</dbReference>
<evidence type="ECO:0000313" key="6">
    <source>
        <dbReference type="EMBL" id="GIH13653.1"/>
    </source>
</evidence>
<evidence type="ECO:0000313" key="7">
    <source>
        <dbReference type="Proteomes" id="UP000642748"/>
    </source>
</evidence>
<dbReference type="InterPro" id="IPR027417">
    <property type="entry name" value="P-loop_NTPase"/>
</dbReference>
<evidence type="ECO:0000256" key="2">
    <source>
        <dbReference type="ARBA" id="ARBA00023125"/>
    </source>
</evidence>
<organism evidence="6 7">
    <name type="scientific">Rugosimonospora africana</name>
    <dbReference type="NCBI Taxonomy" id="556532"/>
    <lineage>
        <taxon>Bacteria</taxon>
        <taxon>Bacillati</taxon>
        <taxon>Actinomycetota</taxon>
        <taxon>Actinomycetes</taxon>
        <taxon>Micromonosporales</taxon>
        <taxon>Micromonosporaceae</taxon>
        <taxon>Rugosimonospora</taxon>
    </lineage>
</organism>
<evidence type="ECO:0000256" key="3">
    <source>
        <dbReference type="PROSITE-ProRule" id="PRU01091"/>
    </source>
</evidence>
<evidence type="ECO:0000256" key="4">
    <source>
        <dbReference type="SAM" id="MobiDB-lite"/>
    </source>
</evidence>
<reference evidence="6" key="1">
    <citation type="submission" date="2021-01" db="EMBL/GenBank/DDBJ databases">
        <title>Whole genome shotgun sequence of Rugosimonospora africana NBRC 104875.</title>
        <authorList>
            <person name="Komaki H."/>
            <person name="Tamura T."/>
        </authorList>
    </citation>
    <scope>NUCLEOTIDE SEQUENCE</scope>
    <source>
        <strain evidence="6">NBRC 104875</strain>
    </source>
</reference>
<dbReference type="PANTHER" id="PTHR47691:SF3">
    <property type="entry name" value="HTH-TYPE TRANSCRIPTIONAL REGULATOR RV0890C-RELATED"/>
    <property type="match status" value="1"/>
</dbReference>
<dbReference type="InterPro" id="IPR036388">
    <property type="entry name" value="WH-like_DNA-bd_sf"/>
</dbReference>
<dbReference type="AlphaFoldDB" id="A0A8J3QME9"/>